<gene>
    <name evidence="1" type="ORF">SSX86_022382</name>
</gene>
<reference evidence="1 2" key="1">
    <citation type="submission" date="2024-04" db="EMBL/GenBank/DDBJ databases">
        <title>The reference genome of an endangered Asteraceae, Deinandra increscens subsp. villosa, native to the Central Coast of California.</title>
        <authorList>
            <person name="Guilliams M."/>
            <person name="Hasenstab-Lehman K."/>
            <person name="Meyer R."/>
            <person name="Mcevoy S."/>
        </authorList>
    </citation>
    <scope>NUCLEOTIDE SEQUENCE [LARGE SCALE GENOMIC DNA]</scope>
    <source>
        <tissue evidence="1">Leaf</tissue>
    </source>
</reference>
<dbReference type="Proteomes" id="UP001408789">
    <property type="component" value="Unassembled WGS sequence"/>
</dbReference>
<evidence type="ECO:0000313" key="1">
    <source>
        <dbReference type="EMBL" id="KAK9057546.1"/>
    </source>
</evidence>
<name>A0AAP0CK94_9ASTR</name>
<organism evidence="1 2">
    <name type="scientific">Deinandra increscens subsp. villosa</name>
    <dbReference type="NCBI Taxonomy" id="3103831"/>
    <lineage>
        <taxon>Eukaryota</taxon>
        <taxon>Viridiplantae</taxon>
        <taxon>Streptophyta</taxon>
        <taxon>Embryophyta</taxon>
        <taxon>Tracheophyta</taxon>
        <taxon>Spermatophyta</taxon>
        <taxon>Magnoliopsida</taxon>
        <taxon>eudicotyledons</taxon>
        <taxon>Gunneridae</taxon>
        <taxon>Pentapetalae</taxon>
        <taxon>asterids</taxon>
        <taxon>campanulids</taxon>
        <taxon>Asterales</taxon>
        <taxon>Asteraceae</taxon>
        <taxon>Asteroideae</taxon>
        <taxon>Heliantheae alliance</taxon>
        <taxon>Madieae</taxon>
        <taxon>Madiinae</taxon>
        <taxon>Deinandra</taxon>
    </lineage>
</organism>
<protein>
    <submittedName>
        <fullName evidence="1">Uncharacterized protein</fullName>
    </submittedName>
</protein>
<comment type="caution">
    <text evidence="1">The sequence shown here is derived from an EMBL/GenBank/DDBJ whole genome shotgun (WGS) entry which is preliminary data.</text>
</comment>
<keyword evidence="2" id="KW-1185">Reference proteome</keyword>
<proteinExistence type="predicted"/>
<evidence type="ECO:0000313" key="2">
    <source>
        <dbReference type="Proteomes" id="UP001408789"/>
    </source>
</evidence>
<dbReference type="AlphaFoldDB" id="A0AAP0CK94"/>
<sequence>MAEDKENLSMPFNNKNPLKLFLATKWKEFQASLKTLPPVLLESAVAAVDRGVHGAVFSYYLQTVSVLVFASSAVPPPRFISLKATQKARLMTARDMAVLMGTDAGVSRAMIRMQGKENQDVRTRMVSGFIAGVLFSIVRREPPARVIFNGVLLALAKNLESLTLNQIRKKDI</sequence>
<dbReference type="EMBL" id="JBCNJP010000023">
    <property type="protein sequence ID" value="KAK9057546.1"/>
    <property type="molecule type" value="Genomic_DNA"/>
</dbReference>
<accession>A0AAP0CK94</accession>